<keyword evidence="4" id="KW-1185">Reference proteome</keyword>
<evidence type="ECO:0000256" key="1">
    <source>
        <dbReference type="SAM" id="MobiDB-lite"/>
    </source>
</evidence>
<feature type="transmembrane region" description="Helical" evidence="2">
    <location>
        <begin position="76"/>
        <end position="103"/>
    </location>
</feature>
<dbReference type="OrthoDB" id="407792at2759"/>
<feature type="compositionally biased region" description="Polar residues" evidence="1">
    <location>
        <begin position="341"/>
        <end position="352"/>
    </location>
</feature>
<organism evidence="3 4">
    <name type="scientific">Symbiodinium natans</name>
    <dbReference type="NCBI Taxonomy" id="878477"/>
    <lineage>
        <taxon>Eukaryota</taxon>
        <taxon>Sar</taxon>
        <taxon>Alveolata</taxon>
        <taxon>Dinophyceae</taxon>
        <taxon>Suessiales</taxon>
        <taxon>Symbiodiniaceae</taxon>
        <taxon>Symbiodinium</taxon>
    </lineage>
</organism>
<evidence type="ECO:0000256" key="2">
    <source>
        <dbReference type="SAM" id="Phobius"/>
    </source>
</evidence>
<dbReference type="AlphaFoldDB" id="A0A812TE41"/>
<accession>A0A812TE41</accession>
<feature type="transmembrane region" description="Helical" evidence="2">
    <location>
        <begin position="48"/>
        <end position="70"/>
    </location>
</feature>
<name>A0A812TE41_9DINO</name>
<proteinExistence type="predicted"/>
<keyword evidence="2" id="KW-1133">Transmembrane helix</keyword>
<protein>
    <submittedName>
        <fullName evidence="3">Uncharacterized protein</fullName>
    </submittedName>
</protein>
<gene>
    <name evidence="3" type="ORF">SNAT2548_LOCUS29046</name>
</gene>
<keyword evidence="2" id="KW-0472">Membrane</keyword>
<sequence>MAVVSPFADETPKSITRFITVSLLLYAVAVLILLNWKTAWDHQLLPLYVLQGIMFITAAGAMLGGMAFNFRVWSFILGQNCCLGLCATAGCFLPGAFILFYAIGTASPVLFEWEFMEIEPIHYVDLCSTAEWKDFKGGIYFEGGALTQDDSMPPVIKLDIQQCIWVEPNNPDVRSGYWTPCFARLRPVFTCDPRLSKTCTNPRACAWAITASEASEQSEPDPPKAPDCGTPGVCGMVYRMNFFMPFMSANSTSMKTFHQLLETLGRRFPGSLTADSPLLILANPAELKRAGGEAVERFYKLLIVYVPLGAVLGLLVAAARAMASWQTSESTQTDTADDSVTPGSPTLKNHSD</sequence>
<evidence type="ECO:0000313" key="3">
    <source>
        <dbReference type="EMBL" id="CAE7518910.1"/>
    </source>
</evidence>
<dbReference type="Proteomes" id="UP000604046">
    <property type="component" value="Unassembled WGS sequence"/>
</dbReference>
<feature type="transmembrane region" description="Helical" evidence="2">
    <location>
        <begin position="15"/>
        <end position="36"/>
    </location>
</feature>
<feature type="transmembrane region" description="Helical" evidence="2">
    <location>
        <begin position="298"/>
        <end position="319"/>
    </location>
</feature>
<comment type="caution">
    <text evidence="3">The sequence shown here is derived from an EMBL/GenBank/DDBJ whole genome shotgun (WGS) entry which is preliminary data.</text>
</comment>
<feature type="region of interest" description="Disordered" evidence="1">
    <location>
        <begin position="328"/>
        <end position="352"/>
    </location>
</feature>
<keyword evidence="2" id="KW-0812">Transmembrane</keyword>
<dbReference type="EMBL" id="CAJNDS010002541">
    <property type="protein sequence ID" value="CAE7518910.1"/>
    <property type="molecule type" value="Genomic_DNA"/>
</dbReference>
<reference evidence="3" key="1">
    <citation type="submission" date="2021-02" db="EMBL/GenBank/DDBJ databases">
        <authorList>
            <person name="Dougan E. K."/>
            <person name="Rhodes N."/>
            <person name="Thang M."/>
            <person name="Chan C."/>
        </authorList>
    </citation>
    <scope>NUCLEOTIDE SEQUENCE</scope>
</reference>
<evidence type="ECO:0000313" key="4">
    <source>
        <dbReference type="Proteomes" id="UP000604046"/>
    </source>
</evidence>